<dbReference type="OrthoDB" id="3595585at2759"/>
<evidence type="ECO:0000313" key="2">
    <source>
        <dbReference type="EMBL" id="TQV97733.1"/>
    </source>
</evidence>
<accession>A0A545W5C4</accession>
<evidence type="ECO:0000313" key="3">
    <source>
        <dbReference type="Proteomes" id="UP000315783"/>
    </source>
</evidence>
<feature type="compositionally biased region" description="Polar residues" evidence="1">
    <location>
        <begin position="512"/>
        <end position="521"/>
    </location>
</feature>
<proteinExistence type="predicted"/>
<feature type="compositionally biased region" description="Acidic residues" evidence="1">
    <location>
        <begin position="428"/>
        <end position="437"/>
    </location>
</feature>
<dbReference type="SUPFAM" id="SSF54928">
    <property type="entry name" value="RNA-binding domain, RBD"/>
    <property type="match status" value="1"/>
</dbReference>
<feature type="compositionally biased region" description="Basic residues" evidence="1">
    <location>
        <begin position="537"/>
        <end position="560"/>
    </location>
</feature>
<feature type="region of interest" description="Disordered" evidence="1">
    <location>
        <begin position="464"/>
        <end position="560"/>
    </location>
</feature>
<dbReference type="InterPro" id="IPR012677">
    <property type="entry name" value="Nucleotide-bd_a/b_plait_sf"/>
</dbReference>
<comment type="caution">
    <text evidence="2">The sequence shown here is derived from an EMBL/GenBank/DDBJ whole genome shotgun (WGS) entry which is preliminary data.</text>
</comment>
<dbReference type="AlphaFoldDB" id="A0A545W5C4"/>
<feature type="compositionally biased region" description="Basic and acidic residues" evidence="1">
    <location>
        <begin position="1"/>
        <end position="16"/>
    </location>
</feature>
<dbReference type="EMBL" id="SPUK01000004">
    <property type="protein sequence ID" value="TQV97733.1"/>
    <property type="molecule type" value="Genomic_DNA"/>
</dbReference>
<feature type="compositionally biased region" description="Acidic residues" evidence="1">
    <location>
        <begin position="299"/>
        <end position="328"/>
    </location>
</feature>
<feature type="compositionally biased region" description="Basic and acidic residues" evidence="1">
    <location>
        <begin position="121"/>
        <end position="130"/>
    </location>
</feature>
<feature type="compositionally biased region" description="Basic and acidic residues" evidence="1">
    <location>
        <begin position="92"/>
        <end position="104"/>
    </location>
</feature>
<dbReference type="STRING" id="43265.A0A545W5C4"/>
<feature type="region of interest" description="Disordered" evidence="1">
    <location>
        <begin position="1"/>
        <end position="23"/>
    </location>
</feature>
<keyword evidence="3" id="KW-1185">Reference proteome</keyword>
<evidence type="ECO:0000256" key="1">
    <source>
        <dbReference type="SAM" id="MobiDB-lite"/>
    </source>
</evidence>
<dbReference type="GO" id="GO:0003676">
    <property type="term" value="F:nucleic acid binding"/>
    <property type="evidence" value="ECO:0007669"/>
    <property type="project" value="InterPro"/>
</dbReference>
<feature type="compositionally biased region" description="Basic and acidic residues" evidence="1">
    <location>
        <begin position="167"/>
        <end position="197"/>
    </location>
</feature>
<name>A0A545W5C4_9HYPO</name>
<sequence>MTAEATEKPKKPRDASPETTEDGFVRLHITPFDADLLKIVVPAATLPNARNISYHSIETFPEKRFGFVELPQVDADKIKKKLNGTVLKGSKMRIEKARPEKRIEPASADETGKTGKKSKKTKNEDNTDQPKKRKREMGVVDGVMLDDRKVKRGWTEPAEYKNKKKSKDNARDPKSAEKESKRKQSRSKYIEKEECLLKTRMPPNEMCNLPDEGSSTKKKKKKGSSRQITVHEFEKTTKFMSFLRSAAPETDSKPATEFVGGKGWVDEDGNVVEAVKEKEKPRSQPKKKTKKAQIAPAETESEDDSTSESETSSDDTSSEDESEDESMEEVERRKNQRVAANAKDESSDSDTSESDTEVSGDDESPTPTPEKPVSTTSKPLMIDIPPPPTTPKAVHPLEALYKRSKVDDNGATTPGAEKKGGFSFFGGEGDEDEEEGDAVASGIPAIPMTPYTKQDFEWRNVRSAAPTPDTVHPARMRSFFPSADDDAEMAEVQEDEEDGYDEDGADEDAGAPSSQQGTSDFQKWFWENRRDLNRSWMTRRKTAAKEKRHRDNKARASKAA</sequence>
<protein>
    <submittedName>
        <fullName evidence="2">MFS transporter</fullName>
    </submittedName>
</protein>
<dbReference type="Gene3D" id="3.30.70.330">
    <property type="match status" value="1"/>
</dbReference>
<dbReference type="InterPro" id="IPR035979">
    <property type="entry name" value="RBD_domain_sf"/>
</dbReference>
<gene>
    <name evidence="2" type="ORF">IF1G_03476</name>
</gene>
<dbReference type="Proteomes" id="UP000315783">
    <property type="component" value="Unassembled WGS sequence"/>
</dbReference>
<organism evidence="2 3">
    <name type="scientific">Cordyceps javanica</name>
    <dbReference type="NCBI Taxonomy" id="43265"/>
    <lineage>
        <taxon>Eukaryota</taxon>
        <taxon>Fungi</taxon>
        <taxon>Dikarya</taxon>
        <taxon>Ascomycota</taxon>
        <taxon>Pezizomycotina</taxon>
        <taxon>Sordariomycetes</taxon>
        <taxon>Hypocreomycetidae</taxon>
        <taxon>Hypocreales</taxon>
        <taxon>Cordycipitaceae</taxon>
        <taxon>Cordyceps</taxon>
    </lineage>
</organism>
<feature type="compositionally biased region" description="Acidic residues" evidence="1">
    <location>
        <begin position="483"/>
        <end position="509"/>
    </location>
</feature>
<reference evidence="2 3" key="1">
    <citation type="journal article" date="2019" name="Appl. Microbiol. Biotechnol.">
        <title>Genome sequence of Isaria javanica and comparative genome analysis insights into family S53 peptidase evolution in fungal entomopathogens.</title>
        <authorList>
            <person name="Lin R."/>
            <person name="Zhang X."/>
            <person name="Xin B."/>
            <person name="Zou M."/>
            <person name="Gao Y."/>
            <person name="Qin F."/>
            <person name="Hu Q."/>
            <person name="Xie B."/>
            <person name="Cheng X."/>
        </authorList>
    </citation>
    <scope>NUCLEOTIDE SEQUENCE [LARGE SCALE GENOMIC DNA]</scope>
    <source>
        <strain evidence="2 3">IJ1G</strain>
    </source>
</reference>
<feature type="compositionally biased region" description="Acidic residues" evidence="1">
    <location>
        <begin position="347"/>
        <end position="364"/>
    </location>
</feature>
<feature type="region of interest" description="Disordered" evidence="1">
    <location>
        <begin position="90"/>
        <end position="447"/>
    </location>
</feature>